<keyword evidence="20" id="KW-1185">Reference proteome</keyword>
<evidence type="ECO:0000256" key="15">
    <source>
        <dbReference type="ARBA" id="ARBA00024167"/>
    </source>
</evidence>
<evidence type="ECO:0000256" key="17">
    <source>
        <dbReference type="ARBA" id="ARBA00035085"/>
    </source>
</evidence>
<reference evidence="19" key="2">
    <citation type="submission" date="2025-09" db="UniProtKB">
        <authorList>
            <consortium name="Ensembl"/>
        </authorList>
    </citation>
    <scope>IDENTIFICATION</scope>
</reference>
<keyword evidence="9" id="KW-0129">CBS domain</keyword>
<keyword evidence="5" id="KW-0479">Metal-binding</keyword>
<keyword evidence="10 18" id="KW-0472">Membrane</keyword>
<keyword evidence="6" id="KW-0677">Repeat</keyword>
<name>A0A8D2EDU6_THEGE</name>
<dbReference type="InterPro" id="IPR001807">
    <property type="entry name" value="ClC"/>
</dbReference>
<dbReference type="PANTHER" id="PTHR45720">
    <property type="entry name" value="CHLORIDE CHANNEL PROTEIN 2"/>
    <property type="match status" value="1"/>
</dbReference>
<evidence type="ECO:0000256" key="10">
    <source>
        <dbReference type="ARBA" id="ARBA00023136"/>
    </source>
</evidence>
<evidence type="ECO:0000256" key="11">
    <source>
        <dbReference type="ARBA" id="ARBA00023173"/>
    </source>
</evidence>
<comment type="catalytic activity">
    <reaction evidence="14">
        <text>iodide(out) = iodide(in)</text>
        <dbReference type="Rhea" id="RHEA:66324"/>
        <dbReference type="ChEBI" id="CHEBI:16382"/>
    </reaction>
</comment>
<feature type="transmembrane region" description="Helical" evidence="18">
    <location>
        <begin position="293"/>
        <end position="313"/>
    </location>
</feature>
<reference evidence="19" key="1">
    <citation type="submission" date="2025-08" db="UniProtKB">
        <authorList>
            <consortium name="Ensembl"/>
        </authorList>
    </citation>
    <scope>IDENTIFICATION</scope>
</reference>
<accession>A0A8D2EDU6</accession>
<keyword evidence="13" id="KW-0407">Ion channel</keyword>
<evidence type="ECO:0000256" key="7">
    <source>
        <dbReference type="ARBA" id="ARBA00022989"/>
    </source>
</evidence>
<evidence type="ECO:0000256" key="3">
    <source>
        <dbReference type="ARBA" id="ARBA00022475"/>
    </source>
</evidence>
<dbReference type="PANTHER" id="PTHR45720:SF16">
    <property type="entry name" value="CHLORIDE CHANNEL PROTEIN CLC-KA"/>
    <property type="match status" value="1"/>
</dbReference>
<evidence type="ECO:0000256" key="6">
    <source>
        <dbReference type="ARBA" id="ARBA00022737"/>
    </source>
</evidence>
<feature type="transmembrane region" description="Helical" evidence="18">
    <location>
        <begin position="50"/>
        <end position="70"/>
    </location>
</feature>
<keyword evidence="3" id="KW-1003">Cell membrane</keyword>
<evidence type="ECO:0000256" key="4">
    <source>
        <dbReference type="ARBA" id="ARBA00022692"/>
    </source>
</evidence>
<dbReference type="InterPro" id="IPR014743">
    <property type="entry name" value="Cl-channel_core"/>
</dbReference>
<evidence type="ECO:0000256" key="13">
    <source>
        <dbReference type="ARBA" id="ARBA00023303"/>
    </source>
</evidence>
<evidence type="ECO:0000256" key="9">
    <source>
        <dbReference type="ARBA" id="ARBA00023122"/>
    </source>
</evidence>
<proteinExistence type="predicted"/>
<feature type="transmembrane region" description="Helical" evidence="18">
    <location>
        <begin position="334"/>
        <end position="357"/>
    </location>
</feature>
<keyword evidence="11" id="KW-0869">Chloride channel</keyword>
<dbReference type="InterPro" id="IPR002250">
    <property type="entry name" value="Cl_channel-K"/>
</dbReference>
<dbReference type="GO" id="GO:0034707">
    <property type="term" value="C:chloride channel complex"/>
    <property type="evidence" value="ECO:0007669"/>
    <property type="project" value="UniProtKB-KW"/>
</dbReference>
<evidence type="ECO:0008006" key="21">
    <source>
        <dbReference type="Google" id="ProtNLM"/>
    </source>
</evidence>
<evidence type="ECO:0000256" key="12">
    <source>
        <dbReference type="ARBA" id="ARBA00023214"/>
    </source>
</evidence>
<sequence length="451" mass="49379">MEELVGLHEGSSGDPVTLQELWGPCPRIRRGVRGGLEWLKQKLFRLGEDWYFLMTLGVLMALVSYAMNFAIGRVVRAHQWLYREIGDSHLLRYLSWTVYPVALISFSSGFSQSITPSSGGSGIPELKTMLAGVILEDYLDIKNFGAKVVGLSCTLATGSTLFLGKVGPFVHLSVMMAAYLGRVRTTTVGEPEPVYSALATLVLASITYPPGVGRFLASRLSMKQHLDSLFDNHSWVLMTWNSSPPWPEELDPQHLWWEWYHPRFTIFGTLAFFLVMKFWMLILATTIPIPAGYFMPIFILGAAIGRLLGEALAVAFPEGIVAGGVTNPIMPGGYALAGAAAFSGAVTHTISTALLAFELTGQIVHALPVLMAVLAANAIAQSCQPSFYDGTIIVKKLPYLPRILGRNIGSHRVRVEHFMNRSITTLAKDMPLEEIGVRCHQGQAQMPSGVV</sequence>
<dbReference type="Pfam" id="PF00654">
    <property type="entry name" value="Voltage_CLC"/>
    <property type="match status" value="2"/>
</dbReference>
<evidence type="ECO:0000256" key="2">
    <source>
        <dbReference type="ARBA" id="ARBA00022448"/>
    </source>
</evidence>
<keyword evidence="12" id="KW-0868">Chloride</keyword>
<dbReference type="GO" id="GO:0005247">
    <property type="term" value="F:voltage-gated chloride channel activity"/>
    <property type="evidence" value="ECO:0007669"/>
    <property type="project" value="InterPro"/>
</dbReference>
<evidence type="ECO:0000256" key="5">
    <source>
        <dbReference type="ARBA" id="ARBA00022723"/>
    </source>
</evidence>
<dbReference type="Gene3D" id="1.10.3080.10">
    <property type="entry name" value="Clc chloride channel"/>
    <property type="match status" value="2"/>
</dbReference>
<dbReference type="PRINTS" id="PR00762">
    <property type="entry name" value="CLCHANNEL"/>
</dbReference>
<dbReference type="GO" id="GO:0046872">
    <property type="term" value="F:metal ion binding"/>
    <property type="evidence" value="ECO:0007669"/>
    <property type="project" value="UniProtKB-KW"/>
</dbReference>
<dbReference type="AlphaFoldDB" id="A0A8D2EDU6"/>
<protein>
    <recommendedName>
        <fullName evidence="21">Chloride channel protein</fullName>
    </recommendedName>
</protein>
<dbReference type="Gene3D" id="3.10.580.10">
    <property type="entry name" value="CBS-domain"/>
    <property type="match status" value="1"/>
</dbReference>
<comment type="catalytic activity">
    <reaction evidence="16">
        <text>nitrate(in) = nitrate(out)</text>
        <dbReference type="Rhea" id="RHEA:34923"/>
        <dbReference type="ChEBI" id="CHEBI:17632"/>
    </reaction>
</comment>
<dbReference type="GO" id="GO:0005886">
    <property type="term" value="C:plasma membrane"/>
    <property type="evidence" value="ECO:0007669"/>
    <property type="project" value="UniProtKB-SubCell"/>
</dbReference>
<keyword evidence="2" id="KW-0813">Transport</keyword>
<dbReference type="SUPFAM" id="SSF81340">
    <property type="entry name" value="Clc chloride channel"/>
    <property type="match status" value="1"/>
</dbReference>
<feature type="transmembrane region" description="Helical" evidence="18">
    <location>
        <begin position="90"/>
        <end position="110"/>
    </location>
</feature>
<evidence type="ECO:0000313" key="20">
    <source>
        <dbReference type="Proteomes" id="UP000694411"/>
    </source>
</evidence>
<evidence type="ECO:0000256" key="8">
    <source>
        <dbReference type="ARBA" id="ARBA00023065"/>
    </source>
</evidence>
<keyword evidence="7 18" id="KW-1133">Transmembrane helix</keyword>
<dbReference type="Proteomes" id="UP000694411">
    <property type="component" value="Unassembled WGS sequence"/>
</dbReference>
<dbReference type="InterPro" id="IPR046342">
    <property type="entry name" value="CBS_dom_sf"/>
</dbReference>
<comment type="catalytic activity">
    <reaction evidence="15">
        <text>chloride(in) = chloride(out)</text>
        <dbReference type="Rhea" id="RHEA:29823"/>
        <dbReference type="ChEBI" id="CHEBI:17996"/>
    </reaction>
</comment>
<feature type="transmembrane region" description="Helical" evidence="18">
    <location>
        <begin position="264"/>
        <end position="287"/>
    </location>
</feature>
<dbReference type="Ensembl" id="ENSTGET00000008390.1">
    <property type="protein sequence ID" value="ENSTGEP00000006968.1"/>
    <property type="gene ID" value="ENSTGEG00000005694.1"/>
</dbReference>
<keyword evidence="4 18" id="KW-0812">Transmembrane</keyword>
<evidence type="ECO:0000313" key="19">
    <source>
        <dbReference type="Ensembl" id="ENSTGEP00000006968.1"/>
    </source>
</evidence>
<evidence type="ECO:0000256" key="1">
    <source>
        <dbReference type="ARBA" id="ARBA00004651"/>
    </source>
</evidence>
<evidence type="ECO:0000256" key="16">
    <source>
        <dbReference type="ARBA" id="ARBA00035073"/>
    </source>
</evidence>
<evidence type="ECO:0000256" key="14">
    <source>
        <dbReference type="ARBA" id="ARBA00024145"/>
    </source>
</evidence>
<feature type="transmembrane region" description="Helical" evidence="18">
    <location>
        <begin position="194"/>
        <end position="217"/>
    </location>
</feature>
<gene>
    <name evidence="19" type="primary">LOC112617215</name>
</gene>
<organism evidence="19 20">
    <name type="scientific">Theropithecus gelada</name>
    <name type="common">Gelada baboon</name>
    <dbReference type="NCBI Taxonomy" id="9565"/>
    <lineage>
        <taxon>Eukaryota</taxon>
        <taxon>Metazoa</taxon>
        <taxon>Chordata</taxon>
        <taxon>Craniata</taxon>
        <taxon>Vertebrata</taxon>
        <taxon>Euteleostomi</taxon>
        <taxon>Mammalia</taxon>
        <taxon>Eutheria</taxon>
        <taxon>Euarchontoglires</taxon>
        <taxon>Primates</taxon>
        <taxon>Haplorrhini</taxon>
        <taxon>Catarrhini</taxon>
        <taxon>Cercopithecidae</taxon>
        <taxon>Cercopithecinae</taxon>
        <taxon>Theropithecus</taxon>
    </lineage>
</organism>
<evidence type="ECO:0000256" key="18">
    <source>
        <dbReference type="SAM" id="Phobius"/>
    </source>
</evidence>
<comment type="catalytic activity">
    <reaction evidence="17">
        <text>bromide(in) = bromide(out)</text>
        <dbReference type="Rhea" id="RHEA:75383"/>
        <dbReference type="ChEBI" id="CHEBI:15858"/>
    </reaction>
</comment>
<dbReference type="InterPro" id="IPR050970">
    <property type="entry name" value="Cl_channel_volt-gated"/>
</dbReference>
<comment type="subcellular location">
    <subcellularLocation>
        <location evidence="1">Cell membrane</location>
        <topology evidence="1">Multi-pass membrane protein</topology>
    </subcellularLocation>
</comment>
<dbReference type="PRINTS" id="PR01119">
    <property type="entry name" value="CLCHANNELKDY"/>
</dbReference>
<keyword evidence="8" id="KW-0406">Ion transport</keyword>